<evidence type="ECO:0000313" key="2">
    <source>
        <dbReference type="EMBL" id="CAB3997127.1"/>
    </source>
</evidence>
<feature type="region of interest" description="Disordered" evidence="1">
    <location>
        <begin position="456"/>
        <end position="476"/>
    </location>
</feature>
<feature type="region of interest" description="Disordered" evidence="1">
    <location>
        <begin position="182"/>
        <end position="201"/>
    </location>
</feature>
<feature type="compositionally biased region" description="Low complexity" evidence="1">
    <location>
        <begin position="294"/>
        <end position="308"/>
    </location>
</feature>
<dbReference type="SUPFAM" id="SSF54495">
    <property type="entry name" value="UBC-like"/>
    <property type="match status" value="1"/>
</dbReference>
<dbReference type="EMBL" id="CACRXK020003030">
    <property type="protein sequence ID" value="CAB3997127.1"/>
    <property type="molecule type" value="Genomic_DNA"/>
</dbReference>
<feature type="compositionally biased region" description="Basic residues" evidence="1">
    <location>
        <begin position="464"/>
        <end position="476"/>
    </location>
</feature>
<feature type="compositionally biased region" description="Polar residues" evidence="1">
    <location>
        <begin position="391"/>
        <end position="440"/>
    </location>
</feature>
<dbReference type="AlphaFoldDB" id="A0A6S7HUZ9"/>
<sequence length="476" mass="54030">MVWIHDQRMRLAVEKEKLEQYFRLGVTWIDPQHETKVEVLLKSNSDKEYKLRIYIPADFPNSCPVLVVVQPTILLLKNGSRLPEASYTFHTLPDTHGFHRICHFYPPDWTPDITLYQVFMKGRLWIEGYEAHLRTGRKMDAFLGEQQYTPQPRNTAQNIQRESLTAPSPVVQQVRNSPLQTIVRSSGRNTSSAHYGNLPEEPVSRYSYSEREFIGARYVNDPVNTDPRTQRRATYSDPASNSRRNNLNTARSNSLGSFIPPLPTAHYNDESVFTVTRNSTESQTRNTYSNPTTNPRSSNPARSNSQNSENPLLPTARYANEPVQNPTANSRRGNNLNSARSNSLSRFIPPARYDDEPLDTYMPHYIDSTAQDEESQFFNPVHDTSRPFPNLSHQNSSSTVPVGSEQELPQCNVSNEGSASDANNNEETTSQNYPASTSSRYRPAGAVPILLPFRDENAPILRRVPPKAKAKPKPRR</sequence>
<organism evidence="2 3">
    <name type="scientific">Paramuricea clavata</name>
    <name type="common">Red gorgonian</name>
    <name type="synonym">Violescent sea-whip</name>
    <dbReference type="NCBI Taxonomy" id="317549"/>
    <lineage>
        <taxon>Eukaryota</taxon>
        <taxon>Metazoa</taxon>
        <taxon>Cnidaria</taxon>
        <taxon>Anthozoa</taxon>
        <taxon>Octocorallia</taxon>
        <taxon>Malacalcyonacea</taxon>
        <taxon>Plexauridae</taxon>
        <taxon>Paramuricea</taxon>
    </lineage>
</organism>
<comment type="caution">
    <text evidence="2">The sequence shown here is derived from an EMBL/GenBank/DDBJ whole genome shotgun (WGS) entry which is preliminary data.</text>
</comment>
<keyword evidence="3" id="KW-1185">Reference proteome</keyword>
<accession>A0A6S7HUZ9</accession>
<dbReference type="Proteomes" id="UP001152795">
    <property type="component" value="Unassembled WGS sequence"/>
</dbReference>
<gene>
    <name evidence="2" type="ORF">PACLA_8A052117</name>
</gene>
<feature type="region of interest" description="Disordered" evidence="1">
    <location>
        <begin position="379"/>
        <end position="442"/>
    </location>
</feature>
<dbReference type="InterPro" id="IPR016135">
    <property type="entry name" value="UBQ-conjugating_enzyme/RWD"/>
</dbReference>
<feature type="compositionally biased region" description="Polar residues" evidence="1">
    <location>
        <begin position="237"/>
        <end position="256"/>
    </location>
</feature>
<protein>
    <submittedName>
        <fullName evidence="2">Uncharacterized protein</fullName>
    </submittedName>
</protein>
<feature type="compositionally biased region" description="Polar residues" evidence="1">
    <location>
        <begin position="182"/>
        <end position="194"/>
    </location>
</feature>
<name>A0A6S7HUZ9_PARCT</name>
<feature type="region of interest" description="Disordered" evidence="1">
    <location>
        <begin position="219"/>
        <end position="362"/>
    </location>
</feature>
<proteinExistence type="predicted"/>
<dbReference type="CDD" id="cd00195">
    <property type="entry name" value="UBCc_UEV"/>
    <property type="match status" value="1"/>
</dbReference>
<evidence type="ECO:0000256" key="1">
    <source>
        <dbReference type="SAM" id="MobiDB-lite"/>
    </source>
</evidence>
<feature type="compositionally biased region" description="Polar residues" evidence="1">
    <location>
        <begin position="271"/>
        <end position="293"/>
    </location>
</feature>
<feature type="compositionally biased region" description="Low complexity" evidence="1">
    <location>
        <begin position="328"/>
        <end position="346"/>
    </location>
</feature>
<evidence type="ECO:0000313" key="3">
    <source>
        <dbReference type="Proteomes" id="UP001152795"/>
    </source>
</evidence>
<reference evidence="2" key="1">
    <citation type="submission" date="2020-04" db="EMBL/GenBank/DDBJ databases">
        <authorList>
            <person name="Alioto T."/>
            <person name="Alioto T."/>
            <person name="Gomez Garrido J."/>
        </authorList>
    </citation>
    <scope>NUCLEOTIDE SEQUENCE</scope>
    <source>
        <strain evidence="2">A484AB</strain>
    </source>
</reference>